<feature type="non-terminal residue" evidence="4">
    <location>
        <position position="163"/>
    </location>
</feature>
<protein>
    <recommendedName>
        <fullName evidence="3">Carbohydrate kinase FGGY N-terminal domain-containing protein</fullName>
    </recommendedName>
</protein>
<gene>
    <name evidence="4" type="ORF">S12H4_11708</name>
</gene>
<dbReference type="Pfam" id="PF00370">
    <property type="entry name" value="FGGY_N"/>
    <property type="match status" value="1"/>
</dbReference>
<evidence type="ECO:0000259" key="3">
    <source>
        <dbReference type="Pfam" id="PF00370"/>
    </source>
</evidence>
<proteinExistence type="predicted"/>
<dbReference type="SUPFAM" id="SSF53067">
    <property type="entry name" value="Actin-like ATPase domain"/>
    <property type="match status" value="2"/>
</dbReference>
<reference evidence="4" key="1">
    <citation type="journal article" date="2014" name="Front. Microbiol.">
        <title>High frequency of phylogenetically diverse reductive dehalogenase-homologous genes in deep subseafloor sedimentary metagenomes.</title>
        <authorList>
            <person name="Kawai M."/>
            <person name="Futagami T."/>
            <person name="Toyoda A."/>
            <person name="Takaki Y."/>
            <person name="Nishi S."/>
            <person name="Hori S."/>
            <person name="Arai W."/>
            <person name="Tsubouchi T."/>
            <person name="Morono Y."/>
            <person name="Uchiyama I."/>
            <person name="Ito T."/>
            <person name="Fujiyama A."/>
            <person name="Inagaki F."/>
            <person name="Takami H."/>
        </authorList>
    </citation>
    <scope>NUCLEOTIDE SEQUENCE</scope>
    <source>
        <strain evidence="4">Expedition CK06-06</strain>
    </source>
</reference>
<dbReference type="PANTHER" id="PTHR43095:SF5">
    <property type="entry name" value="XYLULOSE KINASE"/>
    <property type="match status" value="1"/>
</dbReference>
<comment type="caution">
    <text evidence="4">The sequence shown here is derived from an EMBL/GenBank/DDBJ whole genome shotgun (WGS) entry which is preliminary data.</text>
</comment>
<dbReference type="Gene3D" id="3.30.420.40">
    <property type="match status" value="2"/>
</dbReference>
<name>X1SS17_9ZZZZ</name>
<evidence type="ECO:0000256" key="1">
    <source>
        <dbReference type="ARBA" id="ARBA00022679"/>
    </source>
</evidence>
<dbReference type="GO" id="GO:0005975">
    <property type="term" value="P:carbohydrate metabolic process"/>
    <property type="evidence" value="ECO:0007669"/>
    <property type="project" value="InterPro"/>
</dbReference>
<dbReference type="AlphaFoldDB" id="X1SS17"/>
<accession>X1SS17</accession>
<organism evidence="4">
    <name type="scientific">marine sediment metagenome</name>
    <dbReference type="NCBI Taxonomy" id="412755"/>
    <lineage>
        <taxon>unclassified sequences</taxon>
        <taxon>metagenomes</taxon>
        <taxon>ecological metagenomes</taxon>
    </lineage>
</organism>
<dbReference type="InterPro" id="IPR043129">
    <property type="entry name" value="ATPase_NBD"/>
</dbReference>
<evidence type="ECO:0000256" key="2">
    <source>
        <dbReference type="ARBA" id="ARBA00022777"/>
    </source>
</evidence>
<dbReference type="PANTHER" id="PTHR43095">
    <property type="entry name" value="SUGAR KINASE"/>
    <property type="match status" value="1"/>
</dbReference>
<sequence>MCLTGEVATEATDASSTALFDISRRLWSKEIIEALGLPDRIFPPVLRSSDVAGSLLKQAADELSLPAGIPVVAGCADQVAQAIGNGLVDPGEASITIGSGGQIFIPLEKPITDDQLRIHCFCHAPVDRWYLLGAMLTAGLSLRWFRDLLELEQDDQAYSKLAG</sequence>
<evidence type="ECO:0000313" key="4">
    <source>
        <dbReference type="EMBL" id="GAI78140.1"/>
    </source>
</evidence>
<dbReference type="GO" id="GO:0016301">
    <property type="term" value="F:kinase activity"/>
    <property type="evidence" value="ECO:0007669"/>
    <property type="project" value="UniProtKB-KW"/>
</dbReference>
<dbReference type="EMBL" id="BARW01005336">
    <property type="protein sequence ID" value="GAI78140.1"/>
    <property type="molecule type" value="Genomic_DNA"/>
</dbReference>
<keyword evidence="2" id="KW-0418">Kinase</keyword>
<dbReference type="InterPro" id="IPR018484">
    <property type="entry name" value="FGGY_N"/>
</dbReference>
<keyword evidence="1" id="KW-0808">Transferase</keyword>
<feature type="domain" description="Carbohydrate kinase FGGY N-terminal" evidence="3">
    <location>
        <begin position="2"/>
        <end position="84"/>
    </location>
</feature>
<dbReference type="InterPro" id="IPR050406">
    <property type="entry name" value="FGGY_Carb_Kinase"/>
</dbReference>